<dbReference type="EMBL" id="SWFS01000478">
    <property type="protein sequence ID" value="KAA8901899.1"/>
    <property type="molecule type" value="Genomic_DNA"/>
</dbReference>
<evidence type="ECO:0000313" key="2">
    <source>
        <dbReference type="EMBL" id="KAA8901899.1"/>
    </source>
</evidence>
<accession>A0A642UMU8</accession>
<keyword evidence="3" id="KW-1185">Reference proteome</keyword>
<evidence type="ECO:0000256" key="1">
    <source>
        <dbReference type="SAM" id="MobiDB-lite"/>
    </source>
</evidence>
<proteinExistence type="predicted"/>
<dbReference type="Proteomes" id="UP000761534">
    <property type="component" value="Unassembled WGS sequence"/>
</dbReference>
<sequence length="137" mass="15336">MRYEFIVQYQYKERFGDNLSVIETSDQRETISATIETAVLSAICSTRAGTCKMELSVLHAMVKEAIAIENFDRITESHWSILPNLTRTVPIASSEASPGGLGACPQEKPPVGRHNQWSRSRSSVLVRRIRSVLARTE</sequence>
<feature type="region of interest" description="Disordered" evidence="1">
    <location>
        <begin position="96"/>
        <end position="119"/>
    </location>
</feature>
<gene>
    <name evidence="2" type="ORF">TRICI_005977</name>
</gene>
<dbReference type="OrthoDB" id="28245at2759"/>
<reference evidence="2" key="1">
    <citation type="journal article" date="2019" name="G3 (Bethesda)">
        <title>Genome Assemblies of Two Rare Opportunistic Yeast Pathogens: Diutina rugosa (syn. Candida rugosa) and Trichomonascus ciferrii (syn. Candida ciferrii).</title>
        <authorList>
            <person name="Mixao V."/>
            <person name="Saus E."/>
            <person name="Hansen A.P."/>
            <person name="Lass-Florl C."/>
            <person name="Gabaldon T."/>
        </authorList>
    </citation>
    <scope>NUCLEOTIDE SEQUENCE</scope>
    <source>
        <strain evidence="2">CBS 4856</strain>
    </source>
</reference>
<dbReference type="AlphaFoldDB" id="A0A642UMU8"/>
<comment type="caution">
    <text evidence="2">The sequence shown here is derived from an EMBL/GenBank/DDBJ whole genome shotgun (WGS) entry which is preliminary data.</text>
</comment>
<organism evidence="2 3">
    <name type="scientific">Trichomonascus ciferrii</name>
    <dbReference type="NCBI Taxonomy" id="44093"/>
    <lineage>
        <taxon>Eukaryota</taxon>
        <taxon>Fungi</taxon>
        <taxon>Dikarya</taxon>
        <taxon>Ascomycota</taxon>
        <taxon>Saccharomycotina</taxon>
        <taxon>Dipodascomycetes</taxon>
        <taxon>Dipodascales</taxon>
        <taxon>Trichomonascaceae</taxon>
        <taxon>Trichomonascus</taxon>
        <taxon>Trichomonascus ciferrii complex</taxon>
    </lineage>
</organism>
<evidence type="ECO:0000313" key="3">
    <source>
        <dbReference type="Proteomes" id="UP000761534"/>
    </source>
</evidence>
<protein>
    <submittedName>
        <fullName evidence="2">Uncharacterized protein</fullName>
    </submittedName>
</protein>
<dbReference type="VEuPathDB" id="FungiDB:TRICI_005977"/>
<name>A0A642UMU8_9ASCO</name>